<dbReference type="GO" id="GO:0005829">
    <property type="term" value="C:cytosol"/>
    <property type="evidence" value="ECO:0007669"/>
    <property type="project" value="TreeGrafter"/>
</dbReference>
<accession>A0A0A7LAW9</accession>
<dbReference type="AlphaFoldDB" id="A0A0A7LAW9"/>
<feature type="binding site" evidence="5">
    <location>
        <position position="182"/>
    </location>
    <ligand>
        <name>phosphate</name>
        <dbReference type="ChEBI" id="CHEBI:43474"/>
    </ligand>
</feature>
<dbReference type="Pfam" id="PF01048">
    <property type="entry name" value="PNP_UDP_1"/>
    <property type="match status" value="1"/>
</dbReference>
<comment type="pathway">
    <text evidence="5">Purine metabolism; purine nucleoside salvage.</text>
</comment>
<evidence type="ECO:0000259" key="6">
    <source>
        <dbReference type="Pfam" id="PF01048"/>
    </source>
</evidence>
<comment type="catalytic activity">
    <reaction evidence="5">
        <text>a purine D-ribonucleoside + phosphate = a purine nucleobase + alpha-D-ribose 1-phosphate</text>
        <dbReference type="Rhea" id="RHEA:19805"/>
        <dbReference type="ChEBI" id="CHEBI:26386"/>
        <dbReference type="ChEBI" id="CHEBI:43474"/>
        <dbReference type="ChEBI" id="CHEBI:57720"/>
        <dbReference type="ChEBI" id="CHEBI:142355"/>
        <dbReference type="EC" id="2.4.2.1"/>
    </reaction>
</comment>
<dbReference type="HAMAP" id="MF_01963">
    <property type="entry name" value="MTAP"/>
    <property type="match status" value="1"/>
</dbReference>
<comment type="similarity">
    <text evidence="5">Belongs to the PNP/MTAP phosphorylase family. MTAP subfamily.</text>
</comment>
<dbReference type="EMBL" id="CP010070">
    <property type="protein sequence ID" value="AIZ56133.1"/>
    <property type="molecule type" value="Genomic_DNA"/>
</dbReference>
<feature type="binding site" evidence="5">
    <location>
        <position position="10"/>
    </location>
    <ligand>
        <name>phosphate</name>
        <dbReference type="ChEBI" id="CHEBI:43474"/>
    </ligand>
</feature>
<dbReference type="UniPathway" id="UPA00606"/>
<dbReference type="InterPro" id="IPR010044">
    <property type="entry name" value="MTAP"/>
</dbReference>
<dbReference type="Gene3D" id="3.40.50.1580">
    <property type="entry name" value="Nucleoside phosphorylase domain"/>
    <property type="match status" value="1"/>
</dbReference>
<feature type="domain" description="Nucleoside phosphorylase" evidence="6">
    <location>
        <begin position="3"/>
        <end position="235"/>
    </location>
</feature>
<gene>
    <name evidence="7" type="primary">mtnP</name>
    <name evidence="7" type="ORF">Mpt1_c02330</name>
</gene>
<dbReference type="GO" id="GO:0006166">
    <property type="term" value="P:purine ribonucleoside salvage"/>
    <property type="evidence" value="ECO:0007669"/>
    <property type="project" value="UniProtKB-UniRule"/>
</dbReference>
<feature type="site" description="Important for substrate specificity" evidence="5">
    <location>
        <position position="216"/>
    </location>
</feature>
<evidence type="ECO:0000256" key="4">
    <source>
        <dbReference type="ARBA" id="ARBA00063054"/>
    </source>
</evidence>
<dbReference type="EC" id="2.4.2.1" evidence="5"/>
<dbReference type="GO" id="GO:0019509">
    <property type="term" value="P:L-methionine salvage from methylthioadenosine"/>
    <property type="evidence" value="ECO:0007669"/>
    <property type="project" value="TreeGrafter"/>
</dbReference>
<comment type="miscellaneous">
    <text evidence="5">Although this enzyme belongs to the family of MTA phosphorylases based on sequence homology, it lacks several conserved amino acids in the substrate binding pocket that confer specificity towards MTA.</text>
</comment>
<feature type="binding site" evidence="5">
    <location>
        <begin position="205"/>
        <end position="207"/>
    </location>
    <ligand>
        <name>substrate</name>
    </ligand>
</feature>
<dbReference type="InterPro" id="IPR000845">
    <property type="entry name" value="Nucleoside_phosphorylase_d"/>
</dbReference>
<evidence type="ECO:0000313" key="7">
    <source>
        <dbReference type="EMBL" id="AIZ56133.1"/>
    </source>
</evidence>
<organism evidence="7 8">
    <name type="scientific">Candidatus Methanoplasma termitum</name>
    <dbReference type="NCBI Taxonomy" id="1577791"/>
    <lineage>
        <taxon>Archaea</taxon>
        <taxon>Methanobacteriati</taxon>
        <taxon>Thermoplasmatota</taxon>
        <taxon>Thermoplasmata</taxon>
        <taxon>Methanomassiliicoccales</taxon>
        <taxon>Methanomassiliicoccaceae</taxon>
        <taxon>Candidatus Methanoplasma</taxon>
    </lineage>
</organism>
<dbReference type="GO" id="GO:0017061">
    <property type="term" value="F:S-methyl-5-thioadenosine phosphorylase activity"/>
    <property type="evidence" value="ECO:0007669"/>
    <property type="project" value="InterPro"/>
</dbReference>
<dbReference type="FunFam" id="3.40.50.1580:FF:000012">
    <property type="entry name" value="Probable 6-oxopurine nucleoside phosphorylase"/>
    <property type="match status" value="1"/>
</dbReference>
<dbReference type="RefSeq" id="WP_048111488.1">
    <property type="nucleotide sequence ID" value="NZ_CP010070.1"/>
</dbReference>
<dbReference type="GeneID" id="24817906"/>
<feature type="site" description="Important for substrate specificity" evidence="5">
    <location>
        <position position="164"/>
    </location>
</feature>
<keyword evidence="8" id="KW-1185">Reference proteome</keyword>
<reference evidence="7 8" key="1">
    <citation type="journal article" date="2014" name="Appl. Environ. Microbiol.">
        <title>Comparative Genome Analysis of 'Candidatus Methanoplasma termitum' Indicates a New Mode of Energy Metabolism in the Seventh Order of Methanogens.</title>
        <authorList>
            <person name="Lang K."/>
            <person name="Schuldes J."/>
            <person name="Klingl A."/>
            <person name="Poehlein A."/>
            <person name="Daniel R."/>
            <person name="Brune A."/>
        </authorList>
    </citation>
    <scope>NUCLEOTIDE SEQUENCE [LARGE SCALE GENOMIC DNA]</scope>
    <source>
        <strain evidence="8">Mpt1</strain>
    </source>
</reference>
<comment type="function">
    <text evidence="5">Purine nucleoside phosphorylase involved in purine salvage.</text>
</comment>
<evidence type="ECO:0000256" key="1">
    <source>
        <dbReference type="ARBA" id="ARBA00022676"/>
    </source>
</evidence>
<keyword evidence="1 5" id="KW-0328">Glycosyltransferase</keyword>
<comment type="caution">
    <text evidence="5">Lacks conserved residue(s) required for the propagation of feature annotation.</text>
</comment>
<dbReference type="KEGG" id="mear:Mpt1_c02330"/>
<comment type="subunit">
    <text evidence="4 5">Homohexamer. Dimer of a homotrimer.</text>
</comment>
<protein>
    <recommendedName>
        <fullName evidence="5">Purine nucleoside phosphorylase</fullName>
        <shortName evidence="5">PNP</shortName>
        <ecNumber evidence="5">2.4.2.1</ecNumber>
    </recommendedName>
</protein>
<dbReference type="HOGENOM" id="CLU_054456_0_2_2"/>
<dbReference type="CDD" id="cd09010">
    <property type="entry name" value="MTAP_SsMTAPII_like_MTIP"/>
    <property type="match status" value="1"/>
</dbReference>
<sequence>MPKIAIIGGTGVYNPDSFKTIKTVFPDTPYGKPSGEIMIGKISGVEVAFIFRHGQSHHYPPSTVPYRANMWALKKLGCEYVISACAVGSLQMGLAPGDLVIPDQFIDFTKYREYSYFDKEIVHISMPDPFCGYLNKIFNDTAREMKIRHHLGGTYICIEGPRFSTRAESRMFKQYGDIIGMTLVPECQLARELGMCYCSLAMVTDYDVWHEEDVSTDMVRKTMKESISRVLKLLELGIPKIKTSDCKCIEAAEISGALSAKLP</sequence>
<feature type="binding site" evidence="5">
    <location>
        <position position="181"/>
    </location>
    <ligand>
        <name>substrate</name>
    </ligand>
</feature>
<keyword evidence="3 5" id="KW-0660">Purine salvage</keyword>
<proteinExistence type="inferred from homology"/>
<keyword evidence="2 5" id="KW-0808">Transferase</keyword>
<evidence type="ECO:0000313" key="8">
    <source>
        <dbReference type="Proteomes" id="UP000030787"/>
    </source>
</evidence>
<evidence type="ECO:0000256" key="5">
    <source>
        <dbReference type="HAMAP-Rule" id="MF_01963"/>
    </source>
</evidence>
<dbReference type="PANTHER" id="PTHR42679:SF3">
    <property type="entry name" value="S-METHYL-5'-THIOADENOSINE PHOSPHORYLASE"/>
    <property type="match status" value="1"/>
</dbReference>
<dbReference type="OrthoDB" id="7681at2157"/>
<evidence type="ECO:0000256" key="2">
    <source>
        <dbReference type="ARBA" id="ARBA00022679"/>
    </source>
</evidence>
<dbReference type="SUPFAM" id="SSF53167">
    <property type="entry name" value="Purine and uridine phosphorylases"/>
    <property type="match status" value="1"/>
</dbReference>
<dbReference type="PANTHER" id="PTHR42679">
    <property type="entry name" value="S-METHYL-5'-THIOADENOSINE PHOSPHORYLASE"/>
    <property type="match status" value="1"/>
</dbReference>
<name>A0A0A7LAW9_9ARCH</name>
<dbReference type="Proteomes" id="UP000030787">
    <property type="component" value="Chromosome"/>
</dbReference>
<feature type="binding site" evidence="5">
    <location>
        <begin position="52"/>
        <end position="53"/>
    </location>
    <ligand>
        <name>phosphate</name>
        <dbReference type="ChEBI" id="CHEBI:43474"/>
    </ligand>
</feature>
<dbReference type="NCBIfam" id="TIGR01694">
    <property type="entry name" value="MTAP"/>
    <property type="match status" value="1"/>
</dbReference>
<evidence type="ECO:0000256" key="3">
    <source>
        <dbReference type="ARBA" id="ARBA00022726"/>
    </source>
</evidence>
<dbReference type="STRING" id="1577791.Mpt1_c02330"/>
<dbReference type="InterPro" id="IPR035994">
    <property type="entry name" value="Nucleoside_phosphorylase_sf"/>
</dbReference>